<evidence type="ECO:0000256" key="1">
    <source>
        <dbReference type="SAM" id="MobiDB-lite"/>
    </source>
</evidence>
<evidence type="ECO:0000259" key="2">
    <source>
        <dbReference type="PROSITE" id="PS50030"/>
    </source>
</evidence>
<dbReference type="SUPFAM" id="SSF46934">
    <property type="entry name" value="UBA-like"/>
    <property type="match status" value="1"/>
</dbReference>
<dbReference type="Pfam" id="PF10154">
    <property type="entry name" value="Fy-3"/>
    <property type="match status" value="3"/>
</dbReference>
<dbReference type="InterPro" id="IPR019311">
    <property type="entry name" value="Fy-3"/>
</dbReference>
<protein>
    <recommendedName>
        <fullName evidence="2">UBA domain-containing protein</fullName>
    </recommendedName>
</protein>
<dbReference type="EMBL" id="QKWP01001817">
    <property type="protein sequence ID" value="RIB06430.1"/>
    <property type="molecule type" value="Genomic_DNA"/>
</dbReference>
<feature type="compositionally biased region" description="Low complexity" evidence="1">
    <location>
        <begin position="397"/>
        <end position="411"/>
    </location>
</feature>
<dbReference type="PANTHER" id="PTHR16525">
    <property type="entry name" value="PROTEIN C12ORF4"/>
    <property type="match status" value="1"/>
</dbReference>
<sequence>MKATKILKDLSINLHFTLPPSNALIKLTIHVKKDRLLLDVVRRFMNNNNIPCYLENSVLSIVETLIEESWRRDIEKASKIDNEMNAAKVREAIVAKYQKHTVQYNDAPAEDTFPKAYNTLVHSPVPSIFDTLLQLEQSYNNAVKSLITSHKIEMGMRERYQKELDHVGTGSLQNGFSYMSERPTEDIEYSANGFDEVKKSQSQVTLVNGLDEVKKFHSQAALANGLDEVKKSQKQEYCEFVIKLYNAHQRWVIEQSTMDSNWMYRVDGKEIVSEVIADMKKLYKYLSNEILNLDQGSRPRSRHGSISSLTDVMLSPTMITPPSPLFPTSNDDKRSAKEEDPTTMKMINDLTEMGWSDKQARVALDMAGGNKEQAANLLIEQLDKIDAQIANGINGMPIIPRRPSTPNNNSSSDHKEQSGSLSLRQKKRRPLTILTKQEKRNTWSPISFFQQKNMLNTPGTPTRRFSGWLGRKDDTNGNVNADNSQLGESFTITLGNQVKSTHNIRLLVSDVDDLLKYSNDPLKEMAHRAQTAANLYSQDLAAIVLLLTPQDWPTYKFGRGANKAFFERCKESTEFHFDDVETQLEAIEKDFSDGRGMSSIKAGDFFITRHSNLPMFQVIFHLVIDFESMGKSNITQCTEALNGLRNILRTVERFDITNISLPFLLLPSNIDCFSDSEKERDLSTRGEFVLKCAKGFMMKNSRVPKHMTVKEQETKTVSFLLPKGASEQQFNSFRKLLMEIFRAN</sequence>
<reference evidence="3 4" key="1">
    <citation type="submission" date="2018-06" db="EMBL/GenBank/DDBJ databases">
        <title>Comparative genomics reveals the genomic features of Rhizophagus irregularis, R. cerebriforme, R. diaphanum and Gigaspora rosea, and their symbiotic lifestyle signature.</title>
        <authorList>
            <person name="Morin E."/>
            <person name="San Clemente H."/>
            <person name="Chen E.C.H."/>
            <person name="De La Providencia I."/>
            <person name="Hainaut M."/>
            <person name="Kuo A."/>
            <person name="Kohler A."/>
            <person name="Murat C."/>
            <person name="Tang N."/>
            <person name="Roy S."/>
            <person name="Loubradou J."/>
            <person name="Henrissat B."/>
            <person name="Grigoriev I.V."/>
            <person name="Corradi N."/>
            <person name="Roux C."/>
            <person name="Martin F.M."/>
        </authorList>
    </citation>
    <scope>NUCLEOTIDE SEQUENCE [LARGE SCALE GENOMIC DNA]</scope>
    <source>
        <strain evidence="3 4">DAOM 194757</strain>
    </source>
</reference>
<feature type="region of interest" description="Disordered" evidence="1">
    <location>
        <begin position="312"/>
        <end position="343"/>
    </location>
</feature>
<evidence type="ECO:0000313" key="4">
    <source>
        <dbReference type="Proteomes" id="UP000266673"/>
    </source>
</evidence>
<evidence type="ECO:0000313" key="3">
    <source>
        <dbReference type="EMBL" id="RIB06430.1"/>
    </source>
</evidence>
<dbReference type="OrthoDB" id="415359at2759"/>
<dbReference type="Gene3D" id="1.10.8.10">
    <property type="entry name" value="DNA helicase RuvA subunit, C-terminal domain"/>
    <property type="match status" value="1"/>
</dbReference>
<feature type="region of interest" description="Disordered" evidence="1">
    <location>
        <begin position="396"/>
        <end position="432"/>
    </location>
</feature>
<dbReference type="InterPro" id="IPR009060">
    <property type="entry name" value="UBA-like_sf"/>
</dbReference>
<dbReference type="PANTHER" id="PTHR16525:SF0">
    <property type="entry name" value="PROTEIN C12ORF4"/>
    <property type="match status" value="1"/>
</dbReference>
<organism evidence="3 4">
    <name type="scientific">Gigaspora rosea</name>
    <dbReference type="NCBI Taxonomy" id="44941"/>
    <lineage>
        <taxon>Eukaryota</taxon>
        <taxon>Fungi</taxon>
        <taxon>Fungi incertae sedis</taxon>
        <taxon>Mucoromycota</taxon>
        <taxon>Glomeromycotina</taxon>
        <taxon>Glomeromycetes</taxon>
        <taxon>Diversisporales</taxon>
        <taxon>Gigasporaceae</taxon>
        <taxon>Gigaspora</taxon>
    </lineage>
</organism>
<dbReference type="STRING" id="44941.A0A397U857"/>
<dbReference type="PROSITE" id="PS50030">
    <property type="entry name" value="UBA"/>
    <property type="match status" value="1"/>
</dbReference>
<comment type="caution">
    <text evidence="3">The sequence shown here is derived from an EMBL/GenBank/DDBJ whole genome shotgun (WGS) entry which is preliminary data.</text>
</comment>
<dbReference type="AlphaFoldDB" id="A0A397U857"/>
<feature type="compositionally biased region" description="Basic and acidic residues" evidence="1">
    <location>
        <begin position="330"/>
        <end position="342"/>
    </location>
</feature>
<dbReference type="Pfam" id="PF00627">
    <property type="entry name" value="UBA"/>
    <property type="match status" value="1"/>
</dbReference>
<name>A0A397U857_9GLOM</name>
<gene>
    <name evidence="3" type="ORF">C2G38_516905</name>
</gene>
<dbReference type="GO" id="GO:0005737">
    <property type="term" value="C:cytoplasm"/>
    <property type="evidence" value="ECO:0007669"/>
    <property type="project" value="TreeGrafter"/>
</dbReference>
<accession>A0A397U857</accession>
<dbReference type="InterPro" id="IPR015940">
    <property type="entry name" value="UBA"/>
</dbReference>
<keyword evidence="4" id="KW-1185">Reference proteome</keyword>
<proteinExistence type="predicted"/>
<dbReference type="Proteomes" id="UP000266673">
    <property type="component" value="Unassembled WGS sequence"/>
</dbReference>
<feature type="domain" description="UBA" evidence="2">
    <location>
        <begin position="338"/>
        <end position="381"/>
    </location>
</feature>